<protein>
    <recommendedName>
        <fullName evidence="1">NB-ARC domain-containing protein</fullName>
    </recommendedName>
</protein>
<evidence type="ECO:0000313" key="3">
    <source>
        <dbReference type="Proteomes" id="UP000826656"/>
    </source>
</evidence>
<evidence type="ECO:0000313" key="2">
    <source>
        <dbReference type="EMBL" id="KAH0753697.1"/>
    </source>
</evidence>
<reference evidence="2 3" key="1">
    <citation type="journal article" date="2021" name="bioRxiv">
        <title>Chromosome-scale and haplotype-resolved genome assembly of a tetraploid potato cultivar.</title>
        <authorList>
            <person name="Sun H."/>
            <person name="Jiao W.-B."/>
            <person name="Krause K."/>
            <person name="Campoy J.A."/>
            <person name="Goel M."/>
            <person name="Folz-Donahue K."/>
            <person name="Kukat C."/>
            <person name="Huettel B."/>
            <person name="Schneeberger K."/>
        </authorList>
    </citation>
    <scope>NUCLEOTIDE SEQUENCE [LARGE SCALE GENOMIC DNA]</scope>
    <source>
        <strain evidence="2">SolTubOtavaFocal</strain>
        <tissue evidence="2">Leaves</tissue>
    </source>
</reference>
<sequence length="153" mass="17380">MENSSIELCCPSIDEELVGFDDDAENITKYLISGKKRLDVVSIVGMAGLGKTALARKIYNSRSIIDHFDGRAWCSLSQTYNRRELLLQILKQITDDHRSNYVDLDYPEVILWRCLYGKRYLVVLGTIAEESISTRELVSFGASQCRTTSCQKM</sequence>
<keyword evidence="3" id="KW-1185">Reference proteome</keyword>
<dbReference type="PANTHER" id="PTHR19338">
    <property type="entry name" value="TRANSLOCASE OF INNER MITOCHONDRIAL MEMBRANE 13 HOMOLOG"/>
    <property type="match status" value="1"/>
</dbReference>
<organism evidence="2 3">
    <name type="scientific">Solanum tuberosum</name>
    <name type="common">Potato</name>
    <dbReference type="NCBI Taxonomy" id="4113"/>
    <lineage>
        <taxon>Eukaryota</taxon>
        <taxon>Viridiplantae</taxon>
        <taxon>Streptophyta</taxon>
        <taxon>Embryophyta</taxon>
        <taxon>Tracheophyta</taxon>
        <taxon>Spermatophyta</taxon>
        <taxon>Magnoliopsida</taxon>
        <taxon>eudicotyledons</taxon>
        <taxon>Gunneridae</taxon>
        <taxon>Pentapetalae</taxon>
        <taxon>asterids</taxon>
        <taxon>lamiids</taxon>
        <taxon>Solanales</taxon>
        <taxon>Solanaceae</taxon>
        <taxon>Solanoideae</taxon>
        <taxon>Solaneae</taxon>
        <taxon>Solanum</taxon>
    </lineage>
</organism>
<gene>
    <name evidence="2" type="ORF">KY290_023967</name>
</gene>
<dbReference type="PRINTS" id="PR00364">
    <property type="entry name" value="DISEASERSIST"/>
</dbReference>
<feature type="domain" description="NB-ARC" evidence="1">
    <location>
        <begin position="21"/>
        <end position="131"/>
    </location>
</feature>
<evidence type="ECO:0000259" key="1">
    <source>
        <dbReference type="Pfam" id="PF00931"/>
    </source>
</evidence>
<name>A0ABQ7URD6_SOLTU</name>
<dbReference type="EMBL" id="JAIVGD010000018">
    <property type="protein sequence ID" value="KAH0753697.1"/>
    <property type="molecule type" value="Genomic_DNA"/>
</dbReference>
<comment type="caution">
    <text evidence="2">The sequence shown here is derived from an EMBL/GenBank/DDBJ whole genome shotgun (WGS) entry which is preliminary data.</text>
</comment>
<accession>A0ABQ7URD6</accession>
<dbReference type="InterPro" id="IPR027417">
    <property type="entry name" value="P-loop_NTPase"/>
</dbReference>
<dbReference type="SUPFAM" id="SSF52540">
    <property type="entry name" value="P-loop containing nucleoside triphosphate hydrolases"/>
    <property type="match status" value="1"/>
</dbReference>
<dbReference type="Proteomes" id="UP000826656">
    <property type="component" value="Unassembled WGS sequence"/>
</dbReference>
<dbReference type="InterPro" id="IPR002182">
    <property type="entry name" value="NB-ARC"/>
</dbReference>
<dbReference type="Gene3D" id="3.40.50.300">
    <property type="entry name" value="P-loop containing nucleotide triphosphate hydrolases"/>
    <property type="match status" value="1"/>
</dbReference>
<dbReference type="PANTHER" id="PTHR19338:SF73">
    <property type="entry name" value="DISEASE RESISTANCE PROTEIN RGA2-LIKE"/>
    <property type="match status" value="1"/>
</dbReference>
<dbReference type="Pfam" id="PF00931">
    <property type="entry name" value="NB-ARC"/>
    <property type="match status" value="1"/>
</dbReference>
<proteinExistence type="predicted"/>